<evidence type="ECO:0000313" key="4">
    <source>
        <dbReference type="Proteomes" id="UP000244173"/>
    </source>
</evidence>
<gene>
    <name evidence="3" type="ORF">DAI18_07570</name>
</gene>
<feature type="signal peptide" evidence="2">
    <location>
        <begin position="1"/>
        <end position="23"/>
    </location>
</feature>
<evidence type="ECO:0000256" key="2">
    <source>
        <dbReference type="SAM" id="SignalP"/>
    </source>
</evidence>
<dbReference type="Proteomes" id="UP000244173">
    <property type="component" value="Chromosome"/>
</dbReference>
<organism evidence="3 4">
    <name type="scientific">Microvirgula aerodenitrificans</name>
    <dbReference type="NCBI Taxonomy" id="57480"/>
    <lineage>
        <taxon>Bacteria</taxon>
        <taxon>Pseudomonadati</taxon>
        <taxon>Pseudomonadota</taxon>
        <taxon>Betaproteobacteria</taxon>
        <taxon>Neisseriales</taxon>
        <taxon>Aquaspirillaceae</taxon>
        <taxon>Microvirgula</taxon>
    </lineage>
</organism>
<dbReference type="STRING" id="1122240.GCA_000620105_02427"/>
<keyword evidence="4" id="KW-1185">Reference proteome</keyword>
<proteinExistence type="predicted"/>
<dbReference type="OrthoDB" id="9113307at2"/>
<accession>A0A2S0P975</accession>
<feature type="compositionally biased region" description="Low complexity" evidence="1">
    <location>
        <begin position="38"/>
        <end position="63"/>
    </location>
</feature>
<name>A0A2S0P975_9NEIS</name>
<sequence length="309" mass="30272">MKTQIKLVLLAVAGAFAASSALAGGGYNPPGGGEDGGTKFTDTKSTSSTVSNTSTASKTTTGKFAQESDKSNVEKVSTDIKINGGGTLNITAKADAATNTRQVSYRNDGELGSNASASVDHSVTGNLGNVGLNVGAGDGNQQSNALAIADLSFVTGGVSVSSDSCRGGDCGNGGTSSKGAAAIASSQAEQDGQLNNWSIGHGDKLTAAVWHSVNGNTGVVGVNVAAGQGNQQGNSTSIANAKGAILASATASTSQQLDHNKSFTDQACDLTAAVGNSLMNNTGNVGVNIASGIGNQQANSLVIAAASGK</sequence>
<evidence type="ECO:0000313" key="3">
    <source>
        <dbReference type="EMBL" id="AVY93918.1"/>
    </source>
</evidence>
<dbReference type="EMBL" id="CP028519">
    <property type="protein sequence ID" value="AVY93918.1"/>
    <property type="molecule type" value="Genomic_DNA"/>
</dbReference>
<feature type="region of interest" description="Disordered" evidence="1">
    <location>
        <begin position="28"/>
        <end position="73"/>
    </location>
</feature>
<protein>
    <recommendedName>
        <fullName evidence="5">Cell surface protein</fullName>
    </recommendedName>
</protein>
<dbReference type="KEGG" id="maer:DAI18_07570"/>
<feature type="chain" id="PRO_5015528275" description="Cell surface protein" evidence="2">
    <location>
        <begin position="24"/>
        <end position="309"/>
    </location>
</feature>
<evidence type="ECO:0008006" key="5">
    <source>
        <dbReference type="Google" id="ProtNLM"/>
    </source>
</evidence>
<reference evidence="3 4" key="1">
    <citation type="submission" date="2018-04" db="EMBL/GenBank/DDBJ databases">
        <title>Denitrifier Microvirgula.</title>
        <authorList>
            <person name="Anderson E."/>
            <person name="Jang J."/>
            <person name="Ishii S."/>
        </authorList>
    </citation>
    <scope>NUCLEOTIDE SEQUENCE [LARGE SCALE GENOMIC DNA]</scope>
    <source>
        <strain evidence="3 4">BE2.4</strain>
    </source>
</reference>
<dbReference type="AlphaFoldDB" id="A0A2S0P975"/>
<keyword evidence="2" id="KW-0732">Signal</keyword>
<evidence type="ECO:0000256" key="1">
    <source>
        <dbReference type="SAM" id="MobiDB-lite"/>
    </source>
</evidence>
<dbReference type="RefSeq" id="WP_036386083.1">
    <property type="nucleotide sequence ID" value="NZ_CALFSO010000147.1"/>
</dbReference>